<evidence type="ECO:0000313" key="1">
    <source>
        <dbReference type="EMBL" id="GAP02901.1"/>
    </source>
</evidence>
<keyword evidence="1" id="KW-0255">Endonuclease</keyword>
<keyword evidence="1" id="KW-0378">Hydrolase</keyword>
<reference evidence="1 2" key="1">
    <citation type="journal article" date="2015" name="BMC Genomics">
        <title>Comparative genomics of Fructobacillus spp. and Leuconostoc spp. reveals niche-specific evolution of Fructobacillus spp.</title>
        <authorList>
            <person name="Endo A."/>
            <person name="Tanizawa Y."/>
            <person name="Tanaka N."/>
            <person name="Maeno S."/>
            <person name="Kumar H."/>
            <person name="Shiwa Y."/>
            <person name="Okada S."/>
            <person name="Yoshikawa H."/>
            <person name="Dicks L."/>
            <person name="Nakagawa J."/>
            <person name="Arita M."/>
        </authorList>
    </citation>
    <scope>NUCLEOTIDE SEQUENCE [LARGE SCALE GENOMIC DNA]</scope>
    <source>
        <strain evidence="1 2">DSM 15468</strain>
    </source>
</reference>
<dbReference type="GO" id="GO:0004519">
    <property type="term" value="F:endonuclease activity"/>
    <property type="evidence" value="ECO:0007669"/>
    <property type="project" value="UniProtKB-KW"/>
</dbReference>
<accession>A0A3F3GTX2</accession>
<keyword evidence="1" id="KW-0540">Nuclease</keyword>
<dbReference type="Proteomes" id="UP000061227">
    <property type="component" value="Unassembled WGS sequence"/>
</dbReference>
<dbReference type="RefSeq" id="WP_059378026.1">
    <property type="nucleotide sequence ID" value="NZ_DF968065.1"/>
</dbReference>
<dbReference type="STRING" id="220714.SAMN05660469_1412"/>
<evidence type="ECO:0000313" key="2">
    <source>
        <dbReference type="Proteomes" id="UP000061227"/>
    </source>
</evidence>
<organism evidence="1 2">
    <name type="scientific">Fructobacillus pseudoficulneus</name>
    <dbReference type="NCBI Taxonomy" id="220714"/>
    <lineage>
        <taxon>Bacteria</taxon>
        <taxon>Bacillati</taxon>
        <taxon>Bacillota</taxon>
        <taxon>Bacilli</taxon>
        <taxon>Lactobacillales</taxon>
        <taxon>Lactobacillaceae</taxon>
        <taxon>Fructobacillus</taxon>
    </lineage>
</organism>
<keyword evidence="2" id="KW-1185">Reference proteome</keyword>
<dbReference type="EMBL" id="DF968065">
    <property type="protein sequence ID" value="GAP02901.1"/>
    <property type="molecule type" value="Genomic_DNA"/>
</dbReference>
<sequence length="62" mass="7166">MEKKQKVFKNNNARENAVMMALLTILQSSGGKIDKKAARKQIPLVDDRIHDEDIWEEKVSKK</sequence>
<proteinExistence type="predicted"/>
<name>A0A3F3GTX2_9LACO</name>
<protein>
    <submittedName>
        <fullName evidence="1">Putative restriction endonuclease</fullName>
    </submittedName>
</protein>
<gene>
    <name evidence="1" type="ORF">FPFC_030810</name>
</gene>
<dbReference type="AlphaFoldDB" id="A0A3F3GTX2"/>